<evidence type="ECO:0000313" key="7">
    <source>
        <dbReference type="EMBL" id="GMH79840.1"/>
    </source>
</evidence>
<dbReference type="SUPFAM" id="SSF51197">
    <property type="entry name" value="Clavaminate synthase-like"/>
    <property type="match status" value="1"/>
</dbReference>
<evidence type="ECO:0000256" key="5">
    <source>
        <dbReference type="ARBA" id="ARBA00023004"/>
    </source>
</evidence>
<dbReference type="GO" id="GO:0005506">
    <property type="term" value="F:iron ion binding"/>
    <property type="evidence" value="ECO:0007669"/>
    <property type="project" value="InterPro"/>
</dbReference>
<dbReference type="Gene3D" id="2.60.120.620">
    <property type="entry name" value="q2cbj1_9rhob like domain"/>
    <property type="match status" value="1"/>
</dbReference>
<comment type="caution">
    <text evidence="7">The sequence shown here is derived from an EMBL/GenBank/DDBJ whole genome shotgun (WGS) entry which is preliminary data.</text>
</comment>
<accession>A0A9W7B598</accession>
<evidence type="ECO:0000259" key="6">
    <source>
        <dbReference type="PROSITE" id="PS51471"/>
    </source>
</evidence>
<keyword evidence="2" id="KW-0479">Metal-binding</keyword>
<feature type="domain" description="Fe2OG dioxygenase" evidence="6">
    <location>
        <begin position="85"/>
        <end position="172"/>
    </location>
</feature>
<reference evidence="8" key="1">
    <citation type="journal article" date="2023" name="Commun. Biol.">
        <title>Genome analysis of Parmales, the sister group of diatoms, reveals the evolutionary specialization of diatoms from phago-mixotrophs to photoautotrophs.</title>
        <authorList>
            <person name="Ban H."/>
            <person name="Sato S."/>
            <person name="Yoshikawa S."/>
            <person name="Yamada K."/>
            <person name="Nakamura Y."/>
            <person name="Ichinomiya M."/>
            <person name="Sato N."/>
            <person name="Blanc-Mathieu R."/>
            <person name="Endo H."/>
            <person name="Kuwata A."/>
            <person name="Ogata H."/>
        </authorList>
    </citation>
    <scope>NUCLEOTIDE SEQUENCE [LARGE SCALE GENOMIC DNA]</scope>
    <source>
        <strain evidence="8">NIES 3700</strain>
    </source>
</reference>
<keyword evidence="3" id="KW-0223">Dioxygenase</keyword>
<dbReference type="SMART" id="SM00702">
    <property type="entry name" value="P4Hc"/>
    <property type="match status" value="1"/>
</dbReference>
<dbReference type="GO" id="GO:0016705">
    <property type="term" value="F:oxidoreductase activity, acting on paired donors, with incorporation or reduction of molecular oxygen"/>
    <property type="evidence" value="ECO:0007669"/>
    <property type="project" value="InterPro"/>
</dbReference>
<dbReference type="AlphaFoldDB" id="A0A9W7B598"/>
<evidence type="ECO:0000256" key="3">
    <source>
        <dbReference type="ARBA" id="ARBA00022964"/>
    </source>
</evidence>
<dbReference type="InterPro" id="IPR006620">
    <property type="entry name" value="Pro_4_hyd_alph"/>
</dbReference>
<dbReference type="PROSITE" id="PS51471">
    <property type="entry name" value="FE2OG_OXY"/>
    <property type="match status" value="1"/>
</dbReference>
<evidence type="ECO:0000256" key="2">
    <source>
        <dbReference type="ARBA" id="ARBA00022723"/>
    </source>
</evidence>
<dbReference type="EMBL" id="BRXW01000934">
    <property type="protein sequence ID" value="GMH79840.1"/>
    <property type="molecule type" value="Genomic_DNA"/>
</dbReference>
<keyword evidence="4" id="KW-0560">Oxidoreductase</keyword>
<keyword evidence="5" id="KW-0408">Iron</keyword>
<comment type="cofactor">
    <cofactor evidence="1">
        <name>L-ascorbate</name>
        <dbReference type="ChEBI" id="CHEBI:38290"/>
    </cofactor>
</comment>
<organism evidence="7 8">
    <name type="scientific">Triparma laevis f. longispina</name>
    <dbReference type="NCBI Taxonomy" id="1714387"/>
    <lineage>
        <taxon>Eukaryota</taxon>
        <taxon>Sar</taxon>
        <taxon>Stramenopiles</taxon>
        <taxon>Ochrophyta</taxon>
        <taxon>Bolidophyceae</taxon>
        <taxon>Parmales</taxon>
        <taxon>Triparmaceae</taxon>
        <taxon>Triparma</taxon>
    </lineage>
</organism>
<gene>
    <name evidence="7" type="ORF">TrLO_g11827</name>
</gene>
<keyword evidence="8" id="KW-1185">Reference proteome</keyword>
<protein>
    <recommendedName>
        <fullName evidence="6">Fe2OG dioxygenase domain-containing protein</fullName>
    </recommendedName>
</protein>
<name>A0A9W7B598_9STRA</name>
<dbReference type="InterPro" id="IPR005123">
    <property type="entry name" value="Oxoglu/Fe-dep_dioxygenase_dom"/>
</dbReference>
<evidence type="ECO:0000256" key="1">
    <source>
        <dbReference type="ARBA" id="ARBA00001961"/>
    </source>
</evidence>
<dbReference type="GO" id="GO:0031418">
    <property type="term" value="F:L-ascorbic acid binding"/>
    <property type="evidence" value="ECO:0007669"/>
    <property type="project" value="InterPro"/>
</dbReference>
<dbReference type="OrthoDB" id="69177at2759"/>
<sequence length="439" mass="49096">MSSSPPPILPPLKLPHFISPDICDALRKASENSTFIPDTNTSYEQKTDDIEIIKSSTLRSLLLHHSLIPSITAALQTYSSSPLTSFNDMFIVRYSSLQVKLKKHVDGGDISFMCALSDSESYVGGGTKFEGVEEVMHLEKGSCVVFDASIYHEGLPITAGTRYLLVAFCYTSILSTRIPNHITLDLRESKGNRNRFELGKVERFRIERLKGVGKRLAKLGKSVWVPFVEEEGEKFSLLTKFARRIAKLHLNRLGLGFTKTGGCEIWAQRLSSSSSIPFHLDKDENHAKLHPTLPTKHPLISTVTYLKKSERSTIIFGENNILISKSEAGKHVAFSGEYIHGVEEGGRKRKREGKRLTVLVNVWLKKIIVDGFAEFEELGDDDDFEEDINNMNLELASWTEIESGLTPPTLKTGRIEEVNDILNVIKPKIKNVKGSILLV</sequence>
<evidence type="ECO:0000256" key="4">
    <source>
        <dbReference type="ARBA" id="ARBA00023002"/>
    </source>
</evidence>
<proteinExistence type="predicted"/>
<dbReference type="GO" id="GO:0051213">
    <property type="term" value="F:dioxygenase activity"/>
    <property type="evidence" value="ECO:0007669"/>
    <property type="project" value="UniProtKB-KW"/>
</dbReference>
<dbReference type="Proteomes" id="UP001165122">
    <property type="component" value="Unassembled WGS sequence"/>
</dbReference>
<evidence type="ECO:0000313" key="8">
    <source>
        <dbReference type="Proteomes" id="UP001165122"/>
    </source>
</evidence>